<accession>A0A3M7Q1C0</accession>
<keyword evidence="2" id="KW-1185">Reference proteome</keyword>
<protein>
    <submittedName>
        <fullName evidence="1">Uncharacterized protein</fullName>
    </submittedName>
</protein>
<reference evidence="1 2" key="1">
    <citation type="journal article" date="2018" name="Sci. Rep.">
        <title>Genomic signatures of local adaptation to the degree of environmental predictability in rotifers.</title>
        <authorList>
            <person name="Franch-Gras L."/>
            <person name="Hahn C."/>
            <person name="Garcia-Roger E.M."/>
            <person name="Carmona M.J."/>
            <person name="Serra M."/>
            <person name="Gomez A."/>
        </authorList>
    </citation>
    <scope>NUCLEOTIDE SEQUENCE [LARGE SCALE GENOMIC DNA]</scope>
    <source>
        <strain evidence="1">HYR1</strain>
    </source>
</reference>
<dbReference type="AlphaFoldDB" id="A0A3M7Q1C0"/>
<name>A0A3M7Q1C0_BRAPC</name>
<evidence type="ECO:0000313" key="1">
    <source>
        <dbReference type="EMBL" id="RNA05246.1"/>
    </source>
</evidence>
<dbReference type="Proteomes" id="UP000276133">
    <property type="component" value="Unassembled WGS sequence"/>
</dbReference>
<evidence type="ECO:0000313" key="2">
    <source>
        <dbReference type="Proteomes" id="UP000276133"/>
    </source>
</evidence>
<dbReference type="EMBL" id="REGN01007808">
    <property type="protein sequence ID" value="RNA05246.1"/>
    <property type="molecule type" value="Genomic_DNA"/>
</dbReference>
<proteinExistence type="predicted"/>
<organism evidence="1 2">
    <name type="scientific">Brachionus plicatilis</name>
    <name type="common">Marine rotifer</name>
    <name type="synonym">Brachionus muelleri</name>
    <dbReference type="NCBI Taxonomy" id="10195"/>
    <lineage>
        <taxon>Eukaryota</taxon>
        <taxon>Metazoa</taxon>
        <taxon>Spiralia</taxon>
        <taxon>Gnathifera</taxon>
        <taxon>Rotifera</taxon>
        <taxon>Eurotatoria</taxon>
        <taxon>Monogononta</taxon>
        <taxon>Pseudotrocha</taxon>
        <taxon>Ploima</taxon>
        <taxon>Brachionidae</taxon>
        <taxon>Brachionus</taxon>
    </lineage>
</organism>
<gene>
    <name evidence="1" type="ORF">BpHYR1_039304</name>
</gene>
<sequence>MNHISYVVPFIYLNQFLDFEYITGNLKFRNDYFSIPTTVYKSVRNDRIKIKTINKSLMIQRFTDQVAFHVPHFCIHIIRNTSKQARNVWRKFQFFHWIFVCHLNLLHWFLHIPKISYLNQTRRIAF</sequence>
<comment type="caution">
    <text evidence="1">The sequence shown here is derived from an EMBL/GenBank/DDBJ whole genome shotgun (WGS) entry which is preliminary data.</text>
</comment>